<name>A0A8C4XG32_ERPCA</name>
<dbReference type="FunFam" id="3.30.40.10:FF:000018">
    <property type="entry name" value="Synaptotagmin-like 5, isoform CRA_a"/>
    <property type="match status" value="1"/>
</dbReference>
<dbReference type="PANTHER" id="PTHR14555:SF1">
    <property type="entry name" value="MELANOPHILIN"/>
    <property type="match status" value="1"/>
</dbReference>
<feature type="region of interest" description="Disordered" evidence="1">
    <location>
        <begin position="265"/>
        <end position="316"/>
    </location>
</feature>
<proteinExistence type="predicted"/>
<organism evidence="3 4">
    <name type="scientific">Erpetoichthys calabaricus</name>
    <name type="common">Rope fish</name>
    <name type="synonym">Calamoichthys calabaricus</name>
    <dbReference type="NCBI Taxonomy" id="27687"/>
    <lineage>
        <taxon>Eukaryota</taxon>
        <taxon>Metazoa</taxon>
        <taxon>Chordata</taxon>
        <taxon>Craniata</taxon>
        <taxon>Vertebrata</taxon>
        <taxon>Euteleostomi</taxon>
        <taxon>Actinopterygii</taxon>
        <taxon>Polypteriformes</taxon>
        <taxon>Polypteridae</taxon>
        <taxon>Erpetoichthys</taxon>
    </lineage>
</organism>
<dbReference type="GO" id="GO:0006886">
    <property type="term" value="P:intracellular protein transport"/>
    <property type="evidence" value="ECO:0007669"/>
    <property type="project" value="InterPro"/>
</dbReference>
<dbReference type="Gene3D" id="3.30.40.10">
    <property type="entry name" value="Zinc/RING finger domain, C3HC4 (zinc finger)"/>
    <property type="match status" value="1"/>
</dbReference>
<feature type="domain" description="RabBD" evidence="2">
    <location>
        <begin position="19"/>
        <end position="139"/>
    </location>
</feature>
<dbReference type="PANTHER" id="PTHR14555">
    <property type="entry name" value="MYELIN-ASSOCIATED OLIGODENDROCYTIC BASIC PROTEIN MOBP -RELATED"/>
    <property type="match status" value="1"/>
</dbReference>
<evidence type="ECO:0000313" key="3">
    <source>
        <dbReference type="Ensembl" id="ENSECRP00000028266.1"/>
    </source>
</evidence>
<dbReference type="InterPro" id="IPR010911">
    <property type="entry name" value="Rab_BD"/>
</dbReference>
<reference evidence="3" key="1">
    <citation type="submission" date="2021-06" db="EMBL/GenBank/DDBJ databases">
        <authorList>
            <consortium name="Wellcome Sanger Institute Data Sharing"/>
        </authorList>
    </citation>
    <scope>NUCLEOTIDE SEQUENCE [LARGE SCALE GENOMIC DNA]</scope>
</reference>
<protein>
    <submittedName>
        <fullName evidence="3">Melanophilin</fullName>
    </submittedName>
</protein>
<feature type="region of interest" description="Disordered" evidence="1">
    <location>
        <begin position="426"/>
        <end position="445"/>
    </location>
</feature>
<dbReference type="GeneTree" id="ENSGT00950000183138"/>
<reference evidence="3" key="3">
    <citation type="submission" date="2025-09" db="UniProtKB">
        <authorList>
            <consortium name="Ensembl"/>
        </authorList>
    </citation>
    <scope>IDENTIFICATION</scope>
</reference>
<gene>
    <name evidence="3" type="primary">MLPH</name>
    <name evidence="3" type="synonym">LOC114656465</name>
</gene>
<accession>A0A8C4XG32</accession>
<sequence>MDERSAQVQGSRLAAMGKKLDLSKLTDEEAKHIWQVIQRDFDLRKKEDDRLGQLKSQIKKEDVKRELLGEQTSLTNSYCIRCLQPFRFLVNSKCQCRDCGLYTCKACSRYHKKERGWVCDPCRLSRVVKMGTLDWYHEHVRSRFKRFGSAKVMRSLYRRQHGSGQSLHPEFFALQDEDTLSMPENHGFDLCDAAEGGDGVIDASEAQHYKMYTSGLDAVTPKEPVIAEADITSMFQQILEEQRQQGEEEPTTELQLHASYQNSPASLMSRPLHSHYSGDLDTSDEEPEARFPVYQSHFHQRRSRESPPEGVESTPQDLIQGAQSDADLEENKLKWKLNELAGNISDKGLTSDEEDAGNGLMTMSLPNASKVKQIPCGVKDTVQPTQRPSPPSQDQRPGNEADETRQQLDAHVSDIESRIAALHAAGMSVSTREESRKETLKQTSAGEEVMPKALFKAVRDQCKTNTFDRNDVYRGSLTQRNPSSRTKRSPIYAKPVMAHHA</sequence>
<dbReference type="CDD" id="cd15752">
    <property type="entry name" value="FYVE_SlaC2-a"/>
    <property type="match status" value="1"/>
</dbReference>
<dbReference type="GO" id="GO:0030864">
    <property type="term" value="C:cortical actin cytoskeleton"/>
    <property type="evidence" value="ECO:0007669"/>
    <property type="project" value="TreeGrafter"/>
</dbReference>
<dbReference type="Ensembl" id="ENSECRT00000028854.1">
    <property type="protein sequence ID" value="ENSECRP00000028266.1"/>
    <property type="gene ID" value="ENSECRG00000019106.1"/>
</dbReference>
<evidence type="ECO:0000313" key="4">
    <source>
        <dbReference type="Proteomes" id="UP000694620"/>
    </source>
</evidence>
<feature type="compositionally biased region" description="Basic and acidic residues" evidence="1">
    <location>
        <begin position="397"/>
        <end position="407"/>
    </location>
</feature>
<dbReference type="PROSITE" id="PS50916">
    <property type="entry name" value="RABBD"/>
    <property type="match status" value="1"/>
</dbReference>
<dbReference type="InterPro" id="IPR013083">
    <property type="entry name" value="Znf_RING/FYVE/PHD"/>
</dbReference>
<feature type="region of interest" description="Disordered" evidence="1">
    <location>
        <begin position="380"/>
        <end position="407"/>
    </location>
</feature>
<dbReference type="GO" id="GO:0031267">
    <property type="term" value="F:small GTPase binding"/>
    <property type="evidence" value="ECO:0007669"/>
    <property type="project" value="InterPro"/>
</dbReference>
<dbReference type="GO" id="GO:0017022">
    <property type="term" value="F:myosin binding"/>
    <property type="evidence" value="ECO:0007669"/>
    <property type="project" value="TreeGrafter"/>
</dbReference>
<evidence type="ECO:0000259" key="2">
    <source>
        <dbReference type="PROSITE" id="PS50916"/>
    </source>
</evidence>
<dbReference type="InterPro" id="IPR011011">
    <property type="entry name" value="Znf_FYVE_PHD"/>
</dbReference>
<dbReference type="Proteomes" id="UP000694620">
    <property type="component" value="Chromosome 8"/>
</dbReference>
<dbReference type="InterPro" id="IPR051745">
    <property type="entry name" value="Intracell_Transport_Effector"/>
</dbReference>
<keyword evidence="4" id="KW-1185">Reference proteome</keyword>
<evidence type="ECO:0000256" key="1">
    <source>
        <dbReference type="SAM" id="MobiDB-lite"/>
    </source>
</evidence>
<dbReference type="SUPFAM" id="SSF57903">
    <property type="entry name" value="FYVE/PHD zinc finger"/>
    <property type="match status" value="1"/>
</dbReference>
<dbReference type="Pfam" id="PF02318">
    <property type="entry name" value="FYVE_2"/>
    <property type="match status" value="1"/>
</dbReference>
<dbReference type="InterPro" id="IPR041282">
    <property type="entry name" value="FYVE_2"/>
</dbReference>
<dbReference type="AlphaFoldDB" id="A0A8C4XG32"/>
<reference evidence="3" key="2">
    <citation type="submission" date="2025-08" db="UniProtKB">
        <authorList>
            <consortium name="Ensembl"/>
        </authorList>
    </citation>
    <scope>IDENTIFICATION</scope>
</reference>
<feature type="compositionally biased region" description="Basic and acidic residues" evidence="1">
    <location>
        <begin position="431"/>
        <end position="440"/>
    </location>
</feature>
<dbReference type="InterPro" id="IPR037442">
    <property type="entry name" value="Melanophilin_FYVE-rel_dom"/>
</dbReference>
<dbReference type="GO" id="GO:0003779">
    <property type="term" value="F:actin binding"/>
    <property type="evidence" value="ECO:0007669"/>
    <property type="project" value="TreeGrafter"/>
</dbReference>